<dbReference type="NCBIfam" id="TIGR01167">
    <property type="entry name" value="LPXTG_anchor"/>
    <property type="match status" value="1"/>
</dbReference>
<dbReference type="InterPro" id="IPR005877">
    <property type="entry name" value="YSIRK_signal_dom"/>
</dbReference>
<organism evidence="5 6">
    <name type="scientific">Lactobacillus johnsonii</name>
    <dbReference type="NCBI Taxonomy" id="33959"/>
    <lineage>
        <taxon>Bacteria</taxon>
        <taxon>Bacillati</taxon>
        <taxon>Bacillota</taxon>
        <taxon>Bacilli</taxon>
        <taxon>Lactobacillales</taxon>
        <taxon>Lactobacillaceae</taxon>
        <taxon>Lactobacillus</taxon>
    </lineage>
</organism>
<dbReference type="NCBIfam" id="TIGR01168">
    <property type="entry name" value="YSIRK_signal"/>
    <property type="match status" value="1"/>
</dbReference>
<sequence>MFSKNLQRFSIRKLSIGVASVLIGSSLMIINDNNYAKAATNNDRSTQSLNRRITEDQVQNSLNNAKAKQAAEAQKQSQAHTTLTQSQEKLNNLQAQNKAVQTQLNSELAKTPQLEQNVKDKSDQLAQINQKVQEKQVVIATAQKADKTAQKQTNIDPKYQQAVNNAQTEKANIDAKVTNANKALDQNTYDYKAVMDKVAEAQRTINHAQEQTNSLHQQVTEANKTQQKAQAAADKAYQEYQDANAKYNEANKAYTEKTQALDDAKKKNSDAISINGKHASISTIDSNKTTVKPVANPSVKAPTDTKELLNQAKEKLNEPTLTESQHESLKKSLNKLETKVNNDSNSIKADNQLPVEQSVTKVNNEESDPMINSKSVMASTKHNVPSVTNSTYEAKLPQTSANKVEAAVLTGFGVVISMFGLVGTRRKKN</sequence>
<evidence type="ECO:0000313" key="6">
    <source>
        <dbReference type="Proteomes" id="UP000215693"/>
    </source>
</evidence>
<comment type="caution">
    <text evidence="5">The sequence shown here is derived from an EMBL/GenBank/DDBJ whole genome shotgun (WGS) entry which is preliminary data.</text>
</comment>
<dbReference type="EMBL" id="NGOH01000028">
    <property type="protein sequence ID" value="OYS14740.1"/>
    <property type="molecule type" value="Genomic_DNA"/>
</dbReference>
<keyword evidence="3" id="KW-1133">Transmembrane helix</keyword>
<dbReference type="Pfam" id="PF04650">
    <property type="entry name" value="YSIRK_signal"/>
    <property type="match status" value="1"/>
</dbReference>
<feature type="coiled-coil region" evidence="2">
    <location>
        <begin position="163"/>
        <end position="267"/>
    </location>
</feature>
<evidence type="ECO:0000256" key="3">
    <source>
        <dbReference type="SAM" id="Phobius"/>
    </source>
</evidence>
<feature type="domain" description="YSIRK Gram-positive signal peptide" evidence="4">
    <location>
        <begin position="5"/>
        <end position="28"/>
    </location>
</feature>
<evidence type="ECO:0000256" key="2">
    <source>
        <dbReference type="SAM" id="Coils"/>
    </source>
</evidence>
<keyword evidence="3" id="KW-0472">Membrane</keyword>
<accession>A0A9X6P1P8</accession>
<dbReference type="Proteomes" id="UP000215693">
    <property type="component" value="Unassembled WGS sequence"/>
</dbReference>
<evidence type="ECO:0000313" key="5">
    <source>
        <dbReference type="EMBL" id="OYS14740.1"/>
    </source>
</evidence>
<dbReference type="AlphaFoldDB" id="A0A9X6P1P8"/>
<keyword evidence="2" id="KW-0175">Coiled coil</keyword>
<gene>
    <name evidence="5" type="ORF">CBF50_01335</name>
</gene>
<evidence type="ECO:0000256" key="1">
    <source>
        <dbReference type="ARBA" id="ARBA00022729"/>
    </source>
</evidence>
<keyword evidence="3" id="KW-0812">Transmembrane</keyword>
<dbReference type="RefSeq" id="WP_094498594.1">
    <property type="nucleotide sequence ID" value="NZ_NGOH01000028.1"/>
</dbReference>
<protein>
    <recommendedName>
        <fullName evidence="4">YSIRK Gram-positive signal peptide domain-containing protein</fullName>
    </recommendedName>
</protein>
<feature type="coiled-coil region" evidence="2">
    <location>
        <begin position="83"/>
        <end position="110"/>
    </location>
</feature>
<name>A0A9X6P1P8_LACJH</name>
<feature type="transmembrane region" description="Helical" evidence="3">
    <location>
        <begin position="406"/>
        <end position="424"/>
    </location>
</feature>
<evidence type="ECO:0000259" key="4">
    <source>
        <dbReference type="Pfam" id="PF04650"/>
    </source>
</evidence>
<keyword evidence="1" id="KW-0732">Signal</keyword>
<reference evidence="5 6" key="2">
    <citation type="submission" date="2017-09" db="EMBL/GenBank/DDBJ databases">
        <title>Tripartite evolution among Lactobacillus johnsonii, Lactobacillus taiwanensis, Lactobacillus reuteri and their rodent host.</title>
        <authorList>
            <person name="Wang T."/>
            <person name="Knowles S."/>
            <person name="Cheng C."/>
        </authorList>
    </citation>
    <scope>NUCLEOTIDE SEQUENCE [LARGE SCALE GENOMIC DNA]</scope>
    <source>
        <strain evidence="5 6">117c</strain>
    </source>
</reference>
<proteinExistence type="predicted"/>
<reference evidence="5 6" key="1">
    <citation type="submission" date="2017-04" db="EMBL/GenBank/DDBJ databases">
        <authorList>
            <person name="Lin X.B."/>
            <person name="Stothard P."/>
            <person name="Tasseva G."/>
            <person name="Walter J."/>
        </authorList>
    </citation>
    <scope>NUCLEOTIDE SEQUENCE [LARGE SCALE GENOMIC DNA]</scope>
    <source>
        <strain evidence="5 6">117c</strain>
    </source>
</reference>